<dbReference type="EMBL" id="AP022577">
    <property type="protein sequence ID" value="BBX87958.1"/>
    <property type="molecule type" value="Genomic_DNA"/>
</dbReference>
<keyword evidence="2" id="KW-1185">Reference proteome</keyword>
<accession>A0ABM7IMK5</accession>
<evidence type="ECO:0000313" key="1">
    <source>
        <dbReference type="EMBL" id="BBX87958.1"/>
    </source>
</evidence>
<name>A0ABM7IMK5_9MYCO</name>
<organism evidence="1 2">
    <name type="scientific">Mycolicibacterium aubagnense</name>
    <dbReference type="NCBI Taxonomy" id="319707"/>
    <lineage>
        <taxon>Bacteria</taxon>
        <taxon>Bacillati</taxon>
        <taxon>Actinomycetota</taxon>
        <taxon>Actinomycetes</taxon>
        <taxon>Mycobacteriales</taxon>
        <taxon>Mycobacteriaceae</taxon>
        <taxon>Mycolicibacterium</taxon>
    </lineage>
</organism>
<dbReference type="Proteomes" id="UP000465609">
    <property type="component" value="Chromosome"/>
</dbReference>
<dbReference type="RefSeq" id="WP_138230382.1">
    <property type="nucleotide sequence ID" value="NZ_AP022577.1"/>
</dbReference>
<gene>
    <name evidence="1" type="ORF">MAUB_58310</name>
</gene>
<evidence type="ECO:0000313" key="2">
    <source>
        <dbReference type="Proteomes" id="UP000465609"/>
    </source>
</evidence>
<reference evidence="1 2" key="1">
    <citation type="journal article" date="2019" name="Emerg. Microbes Infect.">
        <title>Comprehensive subspecies identification of 175 nontuberculous mycobacteria species based on 7547 genomic profiles.</title>
        <authorList>
            <person name="Matsumoto Y."/>
            <person name="Kinjo T."/>
            <person name="Motooka D."/>
            <person name="Nabeya D."/>
            <person name="Jung N."/>
            <person name="Uechi K."/>
            <person name="Horii T."/>
            <person name="Iida T."/>
            <person name="Fujita J."/>
            <person name="Nakamura S."/>
        </authorList>
    </citation>
    <scope>NUCLEOTIDE SEQUENCE [LARGE SCALE GENOMIC DNA]</scope>
    <source>
        <strain evidence="1 2">JCM 15296</strain>
    </source>
</reference>
<proteinExistence type="predicted"/>
<protein>
    <submittedName>
        <fullName evidence="1">Uncharacterized protein</fullName>
    </submittedName>
</protein>
<sequence>MTSTRLSSYVLTDAVLVNRMRAASTGKRFEVRIEGSSAPATSLELEALIAEMREIPITFESLISRLEEGYEELIGIGDDGGTRVICAR</sequence>